<keyword evidence="1" id="KW-0472">Membrane</keyword>
<feature type="transmembrane region" description="Helical" evidence="1">
    <location>
        <begin position="286"/>
        <end position="308"/>
    </location>
</feature>
<keyword evidence="3" id="KW-1185">Reference proteome</keyword>
<evidence type="ECO:0000313" key="3">
    <source>
        <dbReference type="Proteomes" id="UP000198287"/>
    </source>
</evidence>
<name>A0A226E948_FOLCA</name>
<dbReference type="EMBL" id="LNIX01000005">
    <property type="protein sequence ID" value="OXA53838.1"/>
    <property type="molecule type" value="Genomic_DNA"/>
</dbReference>
<evidence type="ECO:0000256" key="1">
    <source>
        <dbReference type="SAM" id="Phobius"/>
    </source>
</evidence>
<dbReference type="AlphaFoldDB" id="A0A226E948"/>
<feature type="transmembrane region" description="Helical" evidence="1">
    <location>
        <begin position="72"/>
        <end position="89"/>
    </location>
</feature>
<comment type="caution">
    <text evidence="2">The sequence shown here is derived from an EMBL/GenBank/DDBJ whole genome shotgun (WGS) entry which is preliminary data.</text>
</comment>
<protein>
    <recommendedName>
        <fullName evidence="4">Gustatory receptor</fullName>
    </recommendedName>
</protein>
<feature type="transmembrane region" description="Helical" evidence="1">
    <location>
        <begin position="251"/>
        <end position="274"/>
    </location>
</feature>
<proteinExistence type="predicted"/>
<accession>A0A226E948</accession>
<keyword evidence="1" id="KW-0812">Transmembrane</keyword>
<gene>
    <name evidence="2" type="ORF">Fcan01_10304</name>
</gene>
<feature type="transmembrane region" description="Helical" evidence="1">
    <location>
        <begin position="126"/>
        <end position="149"/>
    </location>
</feature>
<dbReference type="Proteomes" id="UP000198287">
    <property type="component" value="Unassembled WGS sequence"/>
</dbReference>
<organism evidence="2 3">
    <name type="scientific">Folsomia candida</name>
    <name type="common">Springtail</name>
    <dbReference type="NCBI Taxonomy" id="158441"/>
    <lineage>
        <taxon>Eukaryota</taxon>
        <taxon>Metazoa</taxon>
        <taxon>Ecdysozoa</taxon>
        <taxon>Arthropoda</taxon>
        <taxon>Hexapoda</taxon>
        <taxon>Collembola</taxon>
        <taxon>Entomobryomorpha</taxon>
        <taxon>Isotomoidea</taxon>
        <taxon>Isotomidae</taxon>
        <taxon>Proisotominae</taxon>
        <taxon>Folsomia</taxon>
    </lineage>
</organism>
<keyword evidence="1" id="KW-1133">Transmembrane helix</keyword>
<feature type="transmembrane region" description="Helical" evidence="1">
    <location>
        <begin position="194"/>
        <end position="212"/>
    </location>
</feature>
<sequence>MLNKDITLVKRNIKYGKYFACLPVKWDKRSGKVVIFQGAQKTLILALLFNLCVIFCRLLSTLTGSSSLLDRAQAAIGAVFFVTGFLIRFDVPIDHRHVQLVNLLLKPNGESVSHRRDSKFQICLRFLYFACEVTAPLISAILATLTMISPCQPVLLSRLFCAKGNFLGGKSHFIIQSFLAILEIVAFEHLAFSAVYYLATVLLQGISLLWISCNDFVISDKTVKDNFASFSKYRELKVYEKLLNSCTKSRILLTVALLAPAIQILLSCVSIKLFQSENTRKIEAFLFIWVYILALVFTIFLFSAAAQINNLSMNWISLFKRKCRNRVERRMHKSLMSLRLEFGNNFVEALTPIVVQEFCVRQTVTSLLITG</sequence>
<feature type="transmembrane region" description="Helical" evidence="1">
    <location>
        <begin position="42"/>
        <end position="60"/>
    </location>
</feature>
<evidence type="ECO:0000313" key="2">
    <source>
        <dbReference type="EMBL" id="OXA53838.1"/>
    </source>
</evidence>
<reference evidence="2 3" key="1">
    <citation type="submission" date="2015-12" db="EMBL/GenBank/DDBJ databases">
        <title>The genome of Folsomia candida.</title>
        <authorList>
            <person name="Faddeeva A."/>
            <person name="Derks M.F."/>
            <person name="Anvar Y."/>
            <person name="Smit S."/>
            <person name="Van Straalen N."/>
            <person name="Roelofs D."/>
        </authorList>
    </citation>
    <scope>NUCLEOTIDE SEQUENCE [LARGE SCALE GENOMIC DNA]</scope>
    <source>
        <strain evidence="2 3">VU population</strain>
        <tissue evidence="2">Whole body</tissue>
    </source>
</reference>
<evidence type="ECO:0008006" key="4">
    <source>
        <dbReference type="Google" id="ProtNLM"/>
    </source>
</evidence>
<dbReference type="OrthoDB" id="8297494at2759"/>